<dbReference type="RefSeq" id="WP_189758168.1">
    <property type="nucleotide sequence ID" value="NZ_CAWPOQ010000112.1"/>
</dbReference>
<keyword evidence="3" id="KW-1185">Reference proteome</keyword>
<keyword evidence="1" id="KW-0472">Membrane</keyword>
<protein>
    <submittedName>
        <fullName evidence="2">Uncharacterized protein</fullName>
    </submittedName>
</protein>
<feature type="transmembrane region" description="Helical" evidence="1">
    <location>
        <begin position="235"/>
        <end position="253"/>
    </location>
</feature>
<feature type="transmembrane region" description="Helical" evidence="1">
    <location>
        <begin position="60"/>
        <end position="79"/>
    </location>
</feature>
<dbReference type="EMBL" id="CP133647">
    <property type="protein sequence ID" value="WNH00799.1"/>
    <property type="molecule type" value="Genomic_DNA"/>
</dbReference>
<proteinExistence type="predicted"/>
<feature type="transmembrane region" description="Helical" evidence="1">
    <location>
        <begin position="25"/>
        <end position="48"/>
    </location>
</feature>
<dbReference type="Proteomes" id="UP001300348">
    <property type="component" value="Chromosome"/>
</dbReference>
<feature type="transmembrane region" description="Helical" evidence="1">
    <location>
        <begin position="358"/>
        <end position="375"/>
    </location>
</feature>
<accession>A0ABY9XDX7</accession>
<keyword evidence="1" id="KW-1133">Transmembrane helix</keyword>
<evidence type="ECO:0000313" key="2">
    <source>
        <dbReference type="EMBL" id="WNH00799.1"/>
    </source>
</evidence>
<feature type="transmembrane region" description="Helical" evidence="1">
    <location>
        <begin position="305"/>
        <end position="326"/>
    </location>
</feature>
<feature type="transmembrane region" description="Helical" evidence="1">
    <location>
        <begin position="132"/>
        <end position="151"/>
    </location>
</feature>
<name>A0ABY9XDX7_9GAMM</name>
<gene>
    <name evidence="2" type="ORF">QL112_013080</name>
</gene>
<feature type="transmembrane region" description="Helical" evidence="1">
    <location>
        <begin position="100"/>
        <end position="126"/>
    </location>
</feature>
<evidence type="ECO:0000313" key="3">
    <source>
        <dbReference type="Proteomes" id="UP001300348"/>
    </source>
</evidence>
<evidence type="ECO:0000256" key="1">
    <source>
        <dbReference type="SAM" id="Phobius"/>
    </source>
</evidence>
<reference evidence="2 3" key="1">
    <citation type="journal article" date="2023" name="Access Microbiol">
        <title>The genome of a steinernematid-associated Pseudomonas piscis bacterium encodes the biosynthesis of insect toxins.</title>
        <authorList>
            <person name="Awori R.M."/>
            <person name="Hendre P."/>
            <person name="Amugune N.O."/>
        </authorList>
    </citation>
    <scope>NUCLEOTIDE SEQUENCE [LARGE SCALE GENOMIC DNA]</scope>
    <source>
        <strain evidence="2 3">97</strain>
    </source>
</reference>
<sequence>MNLLIADVLEYKGKIKQFASGNKNLILFLCFLFTPAKVGGIFSGLMHLSQYITASNNTITSFYLTSIFLLIYVIFYSVQKPLFPPKYSNSSISSLIDKRTFFICRIFFMIYSAIPISIFFFIGLLSTNSNSPLLQITSVLFFITSFSVIGFSLSELKLPHTITLSFSFILLSIFRYNPLCNLIYIFIILIITFKLFIRGKKDKKIYQKDSVNLYNKLLSPYVINLYYFLSTNKTFVINIIISIVFLYFIAYTACQQSPEKNNFITIGYFGFALYISMILFYNLIHTTKDHLCHLINFLSAKKFILLNYCICLSIFTISCSVFAFFVTHSLQLVLFPYYYVISIFIALINLSKTQYTKLLSLCSIVLFSCLGGYIYA</sequence>
<dbReference type="GeneID" id="88856507"/>
<keyword evidence="1" id="KW-0812">Transmembrane</keyword>
<feature type="transmembrane region" description="Helical" evidence="1">
    <location>
        <begin position="182"/>
        <end position="197"/>
    </location>
</feature>
<organism evidence="2 3">
    <name type="scientific">Xenorhabdus griffiniae</name>
    <dbReference type="NCBI Taxonomy" id="351672"/>
    <lineage>
        <taxon>Bacteria</taxon>
        <taxon>Pseudomonadati</taxon>
        <taxon>Pseudomonadota</taxon>
        <taxon>Gammaproteobacteria</taxon>
        <taxon>Enterobacterales</taxon>
        <taxon>Morganellaceae</taxon>
        <taxon>Xenorhabdus</taxon>
    </lineage>
</organism>
<feature type="transmembrane region" description="Helical" evidence="1">
    <location>
        <begin position="265"/>
        <end position="284"/>
    </location>
</feature>
<feature type="transmembrane region" description="Helical" evidence="1">
    <location>
        <begin position="332"/>
        <end position="351"/>
    </location>
</feature>